<feature type="transmembrane region" description="Helical" evidence="1">
    <location>
        <begin position="20"/>
        <end position="43"/>
    </location>
</feature>
<protein>
    <submittedName>
        <fullName evidence="2">Uncharacterized protein</fullName>
    </submittedName>
</protein>
<organism evidence="2 3">
    <name type="scientific">Portunus trituberculatus</name>
    <name type="common">Swimming crab</name>
    <name type="synonym">Neptunus trituberculatus</name>
    <dbReference type="NCBI Taxonomy" id="210409"/>
    <lineage>
        <taxon>Eukaryota</taxon>
        <taxon>Metazoa</taxon>
        <taxon>Ecdysozoa</taxon>
        <taxon>Arthropoda</taxon>
        <taxon>Crustacea</taxon>
        <taxon>Multicrustacea</taxon>
        <taxon>Malacostraca</taxon>
        <taxon>Eumalacostraca</taxon>
        <taxon>Eucarida</taxon>
        <taxon>Decapoda</taxon>
        <taxon>Pleocyemata</taxon>
        <taxon>Brachyura</taxon>
        <taxon>Eubrachyura</taxon>
        <taxon>Portunoidea</taxon>
        <taxon>Portunidae</taxon>
        <taxon>Portuninae</taxon>
        <taxon>Portunus</taxon>
    </lineage>
</organism>
<dbReference type="AlphaFoldDB" id="A0A5B7HIJ2"/>
<comment type="caution">
    <text evidence="2">The sequence shown here is derived from an EMBL/GenBank/DDBJ whole genome shotgun (WGS) entry which is preliminary data.</text>
</comment>
<proteinExistence type="predicted"/>
<name>A0A5B7HIJ2_PORTR</name>
<evidence type="ECO:0000313" key="3">
    <source>
        <dbReference type="Proteomes" id="UP000324222"/>
    </source>
</evidence>
<evidence type="ECO:0000313" key="2">
    <source>
        <dbReference type="EMBL" id="MPC70003.1"/>
    </source>
</evidence>
<keyword evidence="1" id="KW-0472">Membrane</keyword>
<keyword evidence="1" id="KW-0812">Transmembrane</keyword>
<evidence type="ECO:0000256" key="1">
    <source>
        <dbReference type="SAM" id="Phobius"/>
    </source>
</evidence>
<gene>
    <name evidence="2" type="ORF">E2C01_064237</name>
</gene>
<reference evidence="2 3" key="1">
    <citation type="submission" date="2019-05" db="EMBL/GenBank/DDBJ databases">
        <title>Another draft genome of Portunus trituberculatus and its Hox gene families provides insights of decapod evolution.</title>
        <authorList>
            <person name="Jeong J.-H."/>
            <person name="Song I."/>
            <person name="Kim S."/>
            <person name="Choi T."/>
            <person name="Kim D."/>
            <person name="Ryu S."/>
            <person name="Kim W."/>
        </authorList>
    </citation>
    <scope>NUCLEOTIDE SEQUENCE [LARGE SCALE GENOMIC DNA]</scope>
    <source>
        <tissue evidence="2">Muscle</tissue>
    </source>
</reference>
<dbReference type="EMBL" id="VSRR010030341">
    <property type="protein sequence ID" value="MPC70003.1"/>
    <property type="molecule type" value="Genomic_DNA"/>
</dbReference>
<keyword evidence="1" id="KW-1133">Transmembrane helix</keyword>
<keyword evidence="3" id="KW-1185">Reference proteome</keyword>
<sequence length="152" mass="16879">METHYGIEGVKIKFSAPLQAYLVCVHLAARYLPVFSFFLYNILDSPLHSTPFHFTTSSLTHLPTLGTLPVPSAAPDHSSSSRHHPRQLLASPCRFFMLLLISNTSLTLFTAPYDPVLSSPLIRPSRVLSLHGQGFDEGRNHIVKSTSPTFLH</sequence>
<dbReference type="Proteomes" id="UP000324222">
    <property type="component" value="Unassembled WGS sequence"/>
</dbReference>
<accession>A0A5B7HIJ2</accession>